<comment type="caution">
    <text evidence="2">The sequence shown here is derived from an EMBL/GenBank/DDBJ whole genome shotgun (WGS) entry which is preliminary data.</text>
</comment>
<protein>
    <submittedName>
        <fullName evidence="2">Uncharacterized protein DUF2281</fullName>
    </submittedName>
</protein>
<dbReference type="InterPro" id="IPR018739">
    <property type="entry name" value="DUF2281"/>
</dbReference>
<proteinExistence type="predicted"/>
<keyword evidence="3" id="KW-1185">Reference proteome</keyword>
<dbReference type="OrthoDB" id="5572858at2"/>
<feature type="domain" description="DUF2281" evidence="1">
    <location>
        <begin position="7"/>
        <end position="43"/>
    </location>
</feature>
<gene>
    <name evidence="2" type="ORF">B0F88_10462</name>
</gene>
<sequence length="88" mass="10174">MRLDEIIQQHTEKLSPQLQAEVFDFVLFLEQKQANARLTTDPQQRKKRLEKALDNAVELGVFTGVDGVQWQNEQRQDCDIGYSVGLKK</sequence>
<evidence type="ECO:0000259" key="1">
    <source>
        <dbReference type="Pfam" id="PF10047"/>
    </source>
</evidence>
<accession>A0A2S6H4C7</accession>
<evidence type="ECO:0000313" key="3">
    <source>
        <dbReference type="Proteomes" id="UP000238071"/>
    </source>
</evidence>
<dbReference type="Proteomes" id="UP000238071">
    <property type="component" value="Unassembled WGS sequence"/>
</dbReference>
<dbReference type="EMBL" id="PTIY01000004">
    <property type="protein sequence ID" value="PPK72270.1"/>
    <property type="molecule type" value="Genomic_DNA"/>
</dbReference>
<organism evidence="2 3">
    <name type="scientific">Methylobacter tundripaludum</name>
    <dbReference type="NCBI Taxonomy" id="173365"/>
    <lineage>
        <taxon>Bacteria</taxon>
        <taxon>Pseudomonadati</taxon>
        <taxon>Pseudomonadota</taxon>
        <taxon>Gammaproteobacteria</taxon>
        <taxon>Methylococcales</taxon>
        <taxon>Methylococcaceae</taxon>
        <taxon>Methylobacter</taxon>
    </lineage>
</organism>
<evidence type="ECO:0000313" key="2">
    <source>
        <dbReference type="EMBL" id="PPK72270.1"/>
    </source>
</evidence>
<dbReference type="Pfam" id="PF10047">
    <property type="entry name" value="DUF2281"/>
    <property type="match status" value="1"/>
</dbReference>
<name>A0A2S6H4C7_9GAMM</name>
<dbReference type="RefSeq" id="WP_104423071.1">
    <property type="nucleotide sequence ID" value="NZ_PTIY01000004.1"/>
</dbReference>
<reference evidence="2 3" key="1">
    <citation type="submission" date="2018-02" db="EMBL/GenBank/DDBJ databases">
        <title>Subsurface microbial communities from deep shales in Ohio and West Virginia, USA.</title>
        <authorList>
            <person name="Wrighton K."/>
        </authorList>
    </citation>
    <scope>NUCLEOTIDE SEQUENCE [LARGE SCALE GENOMIC DNA]</scope>
    <source>
        <strain evidence="2 3">OWC-G53F</strain>
    </source>
</reference>
<dbReference type="AlphaFoldDB" id="A0A2S6H4C7"/>